<proteinExistence type="predicted"/>
<feature type="transmembrane region" description="Helical" evidence="8">
    <location>
        <begin position="542"/>
        <end position="568"/>
    </location>
</feature>
<evidence type="ECO:0000256" key="7">
    <source>
        <dbReference type="ARBA" id="ARBA00023180"/>
    </source>
</evidence>
<evidence type="ECO:0000313" key="11">
    <source>
        <dbReference type="Proteomes" id="UP000008792"/>
    </source>
</evidence>
<keyword evidence="3 8" id="KW-0812">Transmembrane</keyword>
<dbReference type="AlphaFoldDB" id="B4LIN4"/>
<evidence type="ECO:0000256" key="5">
    <source>
        <dbReference type="ARBA" id="ARBA00023136"/>
    </source>
</evidence>
<dbReference type="OMA" id="VMPAMSL"/>
<keyword evidence="5 8" id="KW-0472">Membrane</keyword>
<evidence type="ECO:0000256" key="4">
    <source>
        <dbReference type="ARBA" id="ARBA00022989"/>
    </source>
</evidence>
<dbReference type="EMBL" id="CH940648">
    <property type="protein sequence ID" value="EDW60404.1"/>
    <property type="molecule type" value="Genomic_DNA"/>
</dbReference>
<evidence type="ECO:0000256" key="2">
    <source>
        <dbReference type="ARBA" id="ARBA00022475"/>
    </source>
</evidence>
<keyword evidence="6" id="KW-0675">Receptor</keyword>
<feature type="transmembrane region" description="Helical" evidence="8">
    <location>
        <begin position="470"/>
        <end position="489"/>
    </location>
</feature>
<keyword evidence="4 8" id="KW-1133">Transmembrane helix</keyword>
<dbReference type="PANTHER" id="PTHR42643:SF41">
    <property type="entry name" value="IONOTROPIC RECEPTOR 20A-RELATED"/>
    <property type="match status" value="1"/>
</dbReference>
<accession>B4LIN4</accession>
<dbReference type="KEGG" id="dvi:6625064"/>
<name>B4LIN4_DROVI</name>
<dbReference type="HOGENOM" id="CLU_466364_0_0_1"/>
<dbReference type="SUPFAM" id="SSF53850">
    <property type="entry name" value="Periplasmic binding protein-like II"/>
    <property type="match status" value="1"/>
</dbReference>
<feature type="transmembrane region" description="Helical" evidence="8">
    <location>
        <begin position="355"/>
        <end position="374"/>
    </location>
</feature>
<feature type="transmembrane region" description="Helical" evidence="8">
    <location>
        <begin position="325"/>
        <end position="343"/>
    </location>
</feature>
<evidence type="ECO:0008006" key="12">
    <source>
        <dbReference type="Google" id="ProtNLM"/>
    </source>
</evidence>
<reference evidence="10 11" key="1">
    <citation type="journal article" date="2007" name="Nature">
        <title>Evolution of genes and genomes on the Drosophila phylogeny.</title>
        <authorList>
            <consortium name="Drosophila 12 Genomes Consortium"/>
            <person name="Clark A.G."/>
            <person name="Eisen M.B."/>
            <person name="Smith D.R."/>
            <person name="Bergman C.M."/>
            <person name="Oliver B."/>
            <person name="Markow T.A."/>
            <person name="Kaufman T.C."/>
            <person name="Kellis M."/>
            <person name="Gelbart W."/>
            <person name="Iyer V.N."/>
            <person name="Pollard D.A."/>
            <person name="Sackton T.B."/>
            <person name="Larracuente A.M."/>
            <person name="Singh N.D."/>
            <person name="Abad J.P."/>
            <person name="Abt D.N."/>
            <person name="Adryan B."/>
            <person name="Aguade M."/>
            <person name="Akashi H."/>
            <person name="Anderson W.W."/>
            <person name="Aquadro C.F."/>
            <person name="Ardell D.H."/>
            <person name="Arguello R."/>
            <person name="Artieri C.G."/>
            <person name="Barbash D.A."/>
            <person name="Barker D."/>
            <person name="Barsanti P."/>
            <person name="Batterham P."/>
            <person name="Batzoglou S."/>
            <person name="Begun D."/>
            <person name="Bhutkar A."/>
            <person name="Blanco E."/>
            <person name="Bosak S.A."/>
            <person name="Bradley R.K."/>
            <person name="Brand A.D."/>
            <person name="Brent M.R."/>
            <person name="Brooks A.N."/>
            <person name="Brown R.H."/>
            <person name="Butlin R.K."/>
            <person name="Caggese C."/>
            <person name="Calvi B.R."/>
            <person name="Bernardo de Carvalho A."/>
            <person name="Caspi A."/>
            <person name="Castrezana S."/>
            <person name="Celniker S.E."/>
            <person name="Chang J.L."/>
            <person name="Chapple C."/>
            <person name="Chatterji S."/>
            <person name="Chinwalla A."/>
            <person name="Civetta A."/>
            <person name="Clifton S.W."/>
            <person name="Comeron J.M."/>
            <person name="Costello J.C."/>
            <person name="Coyne J.A."/>
            <person name="Daub J."/>
            <person name="David R.G."/>
            <person name="Delcher A.L."/>
            <person name="Delehaunty K."/>
            <person name="Do C.B."/>
            <person name="Ebling H."/>
            <person name="Edwards K."/>
            <person name="Eickbush T."/>
            <person name="Evans J.D."/>
            <person name="Filipski A."/>
            <person name="Findeiss S."/>
            <person name="Freyhult E."/>
            <person name="Fulton L."/>
            <person name="Fulton R."/>
            <person name="Garcia A.C."/>
            <person name="Gardiner A."/>
            <person name="Garfield D.A."/>
            <person name="Garvin B.E."/>
            <person name="Gibson G."/>
            <person name="Gilbert D."/>
            <person name="Gnerre S."/>
            <person name="Godfrey J."/>
            <person name="Good R."/>
            <person name="Gotea V."/>
            <person name="Gravely B."/>
            <person name="Greenberg A.J."/>
            <person name="Griffiths-Jones S."/>
            <person name="Gross S."/>
            <person name="Guigo R."/>
            <person name="Gustafson E.A."/>
            <person name="Haerty W."/>
            <person name="Hahn M.W."/>
            <person name="Halligan D.L."/>
            <person name="Halpern A.L."/>
            <person name="Halter G.M."/>
            <person name="Han M.V."/>
            <person name="Heger A."/>
            <person name="Hillier L."/>
            <person name="Hinrichs A.S."/>
            <person name="Holmes I."/>
            <person name="Hoskins R.A."/>
            <person name="Hubisz M.J."/>
            <person name="Hultmark D."/>
            <person name="Huntley M.A."/>
            <person name="Jaffe D.B."/>
            <person name="Jagadeeshan S."/>
            <person name="Jeck W.R."/>
            <person name="Johnson J."/>
            <person name="Jones C.D."/>
            <person name="Jordan W.C."/>
            <person name="Karpen G.H."/>
            <person name="Kataoka E."/>
            <person name="Keightley P.D."/>
            <person name="Kheradpour P."/>
            <person name="Kirkness E.F."/>
            <person name="Koerich L.B."/>
            <person name="Kristiansen K."/>
            <person name="Kudrna D."/>
            <person name="Kulathinal R.J."/>
            <person name="Kumar S."/>
            <person name="Kwok R."/>
            <person name="Lander E."/>
            <person name="Langley C.H."/>
            <person name="Lapoint R."/>
            <person name="Lazzaro B.P."/>
            <person name="Lee S.J."/>
            <person name="Levesque L."/>
            <person name="Li R."/>
            <person name="Lin C.F."/>
            <person name="Lin M.F."/>
            <person name="Lindblad-Toh K."/>
            <person name="Llopart A."/>
            <person name="Long M."/>
            <person name="Low L."/>
            <person name="Lozovsky E."/>
            <person name="Lu J."/>
            <person name="Luo M."/>
            <person name="Machado C.A."/>
            <person name="Makalowski W."/>
            <person name="Marzo M."/>
            <person name="Matsuda M."/>
            <person name="Matzkin L."/>
            <person name="McAllister B."/>
            <person name="McBride C.S."/>
            <person name="McKernan B."/>
            <person name="McKernan K."/>
            <person name="Mendez-Lago M."/>
            <person name="Minx P."/>
            <person name="Mollenhauer M.U."/>
            <person name="Montooth K."/>
            <person name="Mount S.M."/>
            <person name="Mu X."/>
            <person name="Myers E."/>
            <person name="Negre B."/>
            <person name="Newfeld S."/>
            <person name="Nielsen R."/>
            <person name="Noor M.A."/>
            <person name="O'Grady P."/>
            <person name="Pachter L."/>
            <person name="Papaceit M."/>
            <person name="Parisi M.J."/>
            <person name="Parisi M."/>
            <person name="Parts L."/>
            <person name="Pedersen J.S."/>
            <person name="Pesole G."/>
            <person name="Phillippy A.M."/>
            <person name="Ponting C.P."/>
            <person name="Pop M."/>
            <person name="Porcelli D."/>
            <person name="Powell J.R."/>
            <person name="Prohaska S."/>
            <person name="Pruitt K."/>
            <person name="Puig M."/>
            <person name="Quesneville H."/>
            <person name="Ram K.R."/>
            <person name="Rand D."/>
            <person name="Rasmussen M.D."/>
            <person name="Reed L.K."/>
            <person name="Reenan R."/>
            <person name="Reily A."/>
            <person name="Remington K.A."/>
            <person name="Rieger T.T."/>
            <person name="Ritchie M.G."/>
            <person name="Robin C."/>
            <person name="Rogers Y.H."/>
            <person name="Rohde C."/>
            <person name="Rozas J."/>
            <person name="Rubenfield M.J."/>
            <person name="Ruiz A."/>
            <person name="Russo S."/>
            <person name="Salzberg S.L."/>
            <person name="Sanchez-Gracia A."/>
            <person name="Saranga D.J."/>
            <person name="Sato H."/>
            <person name="Schaeffer S.W."/>
            <person name="Schatz M.C."/>
            <person name="Schlenke T."/>
            <person name="Schwartz R."/>
            <person name="Segarra C."/>
            <person name="Singh R.S."/>
            <person name="Sirot L."/>
            <person name="Sirota M."/>
            <person name="Sisneros N.B."/>
            <person name="Smith C.D."/>
            <person name="Smith T.F."/>
            <person name="Spieth J."/>
            <person name="Stage D.E."/>
            <person name="Stark A."/>
            <person name="Stephan W."/>
            <person name="Strausberg R.L."/>
            <person name="Strempel S."/>
            <person name="Sturgill D."/>
            <person name="Sutton G."/>
            <person name="Sutton G.G."/>
            <person name="Tao W."/>
            <person name="Teichmann S."/>
            <person name="Tobari Y.N."/>
            <person name="Tomimura Y."/>
            <person name="Tsolas J.M."/>
            <person name="Valente V.L."/>
            <person name="Venter E."/>
            <person name="Venter J.C."/>
            <person name="Vicario S."/>
            <person name="Vieira F.G."/>
            <person name="Vilella A.J."/>
            <person name="Villasante A."/>
            <person name="Walenz B."/>
            <person name="Wang J."/>
            <person name="Wasserman M."/>
            <person name="Watts T."/>
            <person name="Wilson D."/>
            <person name="Wilson R.K."/>
            <person name="Wing R.A."/>
            <person name="Wolfner M.F."/>
            <person name="Wong A."/>
            <person name="Wong G.K."/>
            <person name="Wu C.I."/>
            <person name="Wu G."/>
            <person name="Yamamoto D."/>
            <person name="Yang H.P."/>
            <person name="Yang S.P."/>
            <person name="Yorke J.A."/>
            <person name="Yoshida K."/>
            <person name="Zdobnov E."/>
            <person name="Zhang P."/>
            <person name="Zhang Y."/>
            <person name="Zimin A.V."/>
            <person name="Baldwin J."/>
            <person name="Abdouelleil A."/>
            <person name="Abdulkadir J."/>
            <person name="Abebe A."/>
            <person name="Abera B."/>
            <person name="Abreu J."/>
            <person name="Acer S.C."/>
            <person name="Aftuck L."/>
            <person name="Alexander A."/>
            <person name="An P."/>
            <person name="Anderson E."/>
            <person name="Anderson S."/>
            <person name="Arachi H."/>
            <person name="Azer M."/>
            <person name="Bachantsang P."/>
            <person name="Barry A."/>
            <person name="Bayul T."/>
            <person name="Berlin A."/>
            <person name="Bessette D."/>
            <person name="Bloom T."/>
            <person name="Blye J."/>
            <person name="Boguslavskiy L."/>
            <person name="Bonnet C."/>
            <person name="Boukhgalter B."/>
            <person name="Bourzgui I."/>
            <person name="Brown A."/>
            <person name="Cahill P."/>
            <person name="Channer S."/>
            <person name="Cheshatsang Y."/>
            <person name="Chuda L."/>
            <person name="Citroen M."/>
            <person name="Collymore A."/>
            <person name="Cooke P."/>
            <person name="Costello M."/>
            <person name="D'Aco K."/>
            <person name="Daza R."/>
            <person name="De Haan G."/>
            <person name="DeGray S."/>
            <person name="DeMaso C."/>
            <person name="Dhargay N."/>
            <person name="Dooley K."/>
            <person name="Dooley E."/>
            <person name="Doricent M."/>
            <person name="Dorje P."/>
            <person name="Dorjee K."/>
            <person name="Dupes A."/>
            <person name="Elong R."/>
            <person name="Falk J."/>
            <person name="Farina A."/>
            <person name="Faro S."/>
            <person name="Ferguson D."/>
            <person name="Fisher S."/>
            <person name="Foley C.D."/>
            <person name="Franke A."/>
            <person name="Friedrich D."/>
            <person name="Gadbois L."/>
            <person name="Gearin G."/>
            <person name="Gearin C.R."/>
            <person name="Giannoukos G."/>
            <person name="Goode T."/>
            <person name="Graham J."/>
            <person name="Grandbois E."/>
            <person name="Grewal S."/>
            <person name="Gyaltsen K."/>
            <person name="Hafez N."/>
            <person name="Hagos B."/>
            <person name="Hall J."/>
            <person name="Henson C."/>
            <person name="Hollinger A."/>
            <person name="Honan T."/>
            <person name="Huard M.D."/>
            <person name="Hughes L."/>
            <person name="Hurhula B."/>
            <person name="Husby M.E."/>
            <person name="Kamat A."/>
            <person name="Kanga B."/>
            <person name="Kashin S."/>
            <person name="Khazanovich D."/>
            <person name="Kisner P."/>
            <person name="Lance K."/>
            <person name="Lara M."/>
            <person name="Lee W."/>
            <person name="Lennon N."/>
            <person name="Letendre F."/>
            <person name="LeVine R."/>
            <person name="Lipovsky A."/>
            <person name="Liu X."/>
            <person name="Liu J."/>
            <person name="Liu S."/>
            <person name="Lokyitsang T."/>
            <person name="Lokyitsang Y."/>
            <person name="Lubonja R."/>
            <person name="Lui A."/>
            <person name="MacDonald P."/>
            <person name="Magnisalis V."/>
            <person name="Maru K."/>
            <person name="Matthews C."/>
            <person name="McCusker W."/>
            <person name="McDonough S."/>
            <person name="Mehta T."/>
            <person name="Meldrim J."/>
            <person name="Meneus L."/>
            <person name="Mihai O."/>
            <person name="Mihalev A."/>
            <person name="Mihova T."/>
            <person name="Mittelman R."/>
            <person name="Mlenga V."/>
            <person name="Montmayeur A."/>
            <person name="Mulrain L."/>
            <person name="Navidi A."/>
            <person name="Naylor J."/>
            <person name="Negash T."/>
            <person name="Nguyen T."/>
            <person name="Nguyen N."/>
            <person name="Nicol R."/>
            <person name="Norbu C."/>
            <person name="Norbu N."/>
            <person name="Novod N."/>
            <person name="O'Neill B."/>
            <person name="Osman S."/>
            <person name="Markiewicz E."/>
            <person name="Oyono O.L."/>
            <person name="Patti C."/>
            <person name="Phunkhang P."/>
            <person name="Pierre F."/>
            <person name="Priest M."/>
            <person name="Raghuraman S."/>
            <person name="Rege F."/>
            <person name="Reyes R."/>
            <person name="Rise C."/>
            <person name="Rogov P."/>
            <person name="Ross K."/>
            <person name="Ryan E."/>
            <person name="Settipalli S."/>
            <person name="Shea T."/>
            <person name="Sherpa N."/>
            <person name="Shi L."/>
            <person name="Shih D."/>
            <person name="Sparrow T."/>
            <person name="Spaulding J."/>
            <person name="Stalker J."/>
            <person name="Stange-Thomann N."/>
            <person name="Stavropoulos S."/>
            <person name="Stone C."/>
            <person name="Strader C."/>
            <person name="Tesfaye S."/>
            <person name="Thomson T."/>
            <person name="Thoulutsang Y."/>
            <person name="Thoulutsang D."/>
            <person name="Topham K."/>
            <person name="Topping I."/>
            <person name="Tsamla T."/>
            <person name="Vassiliev H."/>
            <person name="Vo A."/>
            <person name="Wangchuk T."/>
            <person name="Wangdi T."/>
            <person name="Weiand M."/>
            <person name="Wilkinson J."/>
            <person name="Wilson A."/>
            <person name="Yadav S."/>
            <person name="Young G."/>
            <person name="Yu Q."/>
            <person name="Zembek L."/>
            <person name="Zhong D."/>
            <person name="Zimmer A."/>
            <person name="Zwirko Z."/>
            <person name="Jaffe D.B."/>
            <person name="Alvarez P."/>
            <person name="Brockman W."/>
            <person name="Butler J."/>
            <person name="Chin C."/>
            <person name="Gnerre S."/>
            <person name="Grabherr M."/>
            <person name="Kleber M."/>
            <person name="Mauceli E."/>
            <person name="MacCallum I."/>
        </authorList>
    </citation>
    <scope>NUCLEOTIDE SEQUENCE [LARGE SCALE GENOMIC DNA]</scope>
    <source>
        <strain evidence="11">Tucson 15010-1051.87</strain>
    </source>
</reference>
<sequence>MAFLVRFFLVLHLILQDTSCAEDLLPVIIDELNERLEMEANIVYNPQLDELNYLLEIKPMSQLIISSPNSSTVNAMELVQFLDEKSLFVLLVETPPIELFEQLHYLFQKADFLLVLKEYPVTDVWLDFVQQAWELGYYRLLFLHTGRQGALYKKQMFPQLELQPTSVSNYVATRARFTNMHGFEIRVAVYSNPPRCLYYEDEWGEPVYGGYYMRFVRHFLATHNAKFVPVHTPNDSPGHCVKALLARRVDLCADALAQGSDKTFVVTNAIRMAYANIMVANAKPLSSYRYLAAPFHTTVWICLIVYIGFIVCFMSCIHWQQQRRWIFSTFLLEAISSLLFTGFALKDLHGRERYILFGVLFIAGFIYSTFYLGYLKSILTTEVFEEQINSFEQLLEANISIIIDEYDSNLTTRYFLPDMLWPIIQVVPEEKLKRHRTGFDQQYAYILFSDRMDLYDYAQKYLKHPRMRRIPINIFFLYAGFPMRESWFLKQHLSEAWANAFESGLVQKLALDADHETMTSSVGFLHFLATEYYEAQSLGLDYFVMPAMSLAFGYGLAFLAFVIELTAWRMRRERIH</sequence>
<dbReference type="eggNOG" id="ENOG502SXUQ">
    <property type="taxonomic scope" value="Eukaryota"/>
</dbReference>
<gene>
    <name evidence="10" type="primary">Dvir\GJ21458</name>
    <name evidence="10" type="ORF">Dvir_GJ21458</name>
</gene>
<dbReference type="OrthoDB" id="7969653at2759"/>
<dbReference type="GO" id="GO:0005886">
    <property type="term" value="C:plasma membrane"/>
    <property type="evidence" value="ECO:0007669"/>
    <property type="project" value="UniProtKB-SubCell"/>
</dbReference>
<feature type="signal peptide" evidence="9">
    <location>
        <begin position="1"/>
        <end position="20"/>
    </location>
</feature>
<organism evidence="10 11">
    <name type="scientific">Drosophila virilis</name>
    <name type="common">Fruit fly</name>
    <dbReference type="NCBI Taxonomy" id="7244"/>
    <lineage>
        <taxon>Eukaryota</taxon>
        <taxon>Metazoa</taxon>
        <taxon>Ecdysozoa</taxon>
        <taxon>Arthropoda</taxon>
        <taxon>Hexapoda</taxon>
        <taxon>Insecta</taxon>
        <taxon>Pterygota</taxon>
        <taxon>Neoptera</taxon>
        <taxon>Endopterygota</taxon>
        <taxon>Diptera</taxon>
        <taxon>Brachycera</taxon>
        <taxon>Muscomorpha</taxon>
        <taxon>Ephydroidea</taxon>
        <taxon>Drosophilidae</taxon>
        <taxon>Drosophila</taxon>
    </lineage>
</organism>
<comment type="subcellular location">
    <subcellularLocation>
        <location evidence="1">Cell membrane</location>
        <topology evidence="1">Multi-pass membrane protein</topology>
    </subcellularLocation>
</comment>
<dbReference type="PhylomeDB" id="B4LIN4"/>
<dbReference type="FunCoup" id="B4LIN4">
    <property type="interactions" value="14"/>
</dbReference>
<evidence type="ECO:0000256" key="8">
    <source>
        <dbReference type="SAM" id="Phobius"/>
    </source>
</evidence>
<evidence type="ECO:0000256" key="3">
    <source>
        <dbReference type="ARBA" id="ARBA00022692"/>
    </source>
</evidence>
<feature type="transmembrane region" description="Helical" evidence="8">
    <location>
        <begin position="290"/>
        <end position="313"/>
    </location>
</feature>
<feature type="chain" id="PRO_5002816056" description="Ionotropic glutamate receptor C-terminal domain-containing protein" evidence="9">
    <location>
        <begin position="21"/>
        <end position="576"/>
    </location>
</feature>
<evidence type="ECO:0000313" key="10">
    <source>
        <dbReference type="EMBL" id="EDW60404.1"/>
    </source>
</evidence>
<dbReference type="Proteomes" id="UP000008792">
    <property type="component" value="Unassembled WGS sequence"/>
</dbReference>
<dbReference type="Gene3D" id="1.10.287.70">
    <property type="match status" value="1"/>
</dbReference>
<keyword evidence="2" id="KW-1003">Cell membrane</keyword>
<dbReference type="PANTHER" id="PTHR42643">
    <property type="entry name" value="IONOTROPIC RECEPTOR 20A-RELATED"/>
    <property type="match status" value="1"/>
</dbReference>
<protein>
    <recommendedName>
        <fullName evidence="12">Ionotropic glutamate receptor C-terminal domain-containing protein</fullName>
    </recommendedName>
</protein>
<dbReference type="InterPro" id="IPR052192">
    <property type="entry name" value="Insect_Ionotropic_Sensory_Rcpt"/>
</dbReference>
<evidence type="ECO:0000256" key="9">
    <source>
        <dbReference type="SAM" id="SignalP"/>
    </source>
</evidence>
<keyword evidence="7" id="KW-0325">Glycoprotein</keyword>
<keyword evidence="11" id="KW-1185">Reference proteome</keyword>
<dbReference type="InParanoid" id="B4LIN4"/>
<evidence type="ECO:0000256" key="1">
    <source>
        <dbReference type="ARBA" id="ARBA00004651"/>
    </source>
</evidence>
<keyword evidence="9" id="KW-0732">Signal</keyword>
<evidence type="ECO:0000256" key="6">
    <source>
        <dbReference type="ARBA" id="ARBA00023170"/>
    </source>
</evidence>